<sequence length="435" mass="45794">MEFVVGVLILFVGLLASIALHEVGHLVPAKRFGVKVPQYMVGFGKTLWSRTVGDTEYGVKALPLGGYVRMVGMYPPTRRAERPRRDGRPTLVQEARAAALEEIGPGEEPRAFYNLTVPRKLVVMLGGPTMNLVISAVLLGVTVVTLGLGQYTTTLGTVQQCLVEDPAQEGCTPADPAAPGAAAGLLPGDEVLTWDGVEARTWEDVSGAIAGGDTGPVQVEVLRDGAPLTLTVVPELTERPVLGDDGAPLTEDGAPVTEMRPYVGIGPDFALVRQSPAVVPGLVWQTFTGTVEVVLTLPQRLVSVAEAAFGTAERDPSVVGLVGVGRFAGEIASIDGAGYGVTERSADMLSLLVSLNMALFVFNLLPLLPLDGGHVAGALWEGARRKVARWREQPDPGPVDTARLLPLTYVVVAAMLGMSVLLAYADIVRPVSLTG</sequence>
<evidence type="ECO:0000256" key="4">
    <source>
        <dbReference type="ARBA" id="ARBA00022670"/>
    </source>
</evidence>
<dbReference type="SUPFAM" id="SSF50156">
    <property type="entry name" value="PDZ domain-like"/>
    <property type="match status" value="1"/>
</dbReference>
<gene>
    <name evidence="13" type="ORF">EDD32_2348</name>
</gene>
<feature type="transmembrane region" description="Helical" evidence="11">
    <location>
        <begin position="404"/>
        <end position="425"/>
    </location>
</feature>
<keyword evidence="7" id="KW-0862">Zinc</keyword>
<keyword evidence="14" id="KW-1185">Reference proteome</keyword>
<evidence type="ECO:0000256" key="7">
    <source>
        <dbReference type="ARBA" id="ARBA00022833"/>
    </source>
</evidence>
<evidence type="ECO:0000256" key="3">
    <source>
        <dbReference type="ARBA" id="ARBA00007931"/>
    </source>
</evidence>
<dbReference type="EMBL" id="RKRA01000001">
    <property type="protein sequence ID" value="RPF27846.1"/>
    <property type="molecule type" value="Genomic_DNA"/>
</dbReference>
<comment type="cofactor">
    <cofactor evidence="1">
        <name>Zn(2+)</name>
        <dbReference type="ChEBI" id="CHEBI:29105"/>
    </cofactor>
</comment>
<dbReference type="RefSeq" id="WP_123917673.1">
    <property type="nucleotide sequence ID" value="NZ_RKRA01000001.1"/>
</dbReference>
<name>A0A3N4Z7K6_9MICO</name>
<evidence type="ECO:0000256" key="11">
    <source>
        <dbReference type="SAM" id="Phobius"/>
    </source>
</evidence>
<evidence type="ECO:0000256" key="6">
    <source>
        <dbReference type="ARBA" id="ARBA00022801"/>
    </source>
</evidence>
<dbReference type="Gene3D" id="2.30.42.10">
    <property type="match status" value="1"/>
</dbReference>
<evidence type="ECO:0000256" key="1">
    <source>
        <dbReference type="ARBA" id="ARBA00001947"/>
    </source>
</evidence>
<keyword evidence="9" id="KW-0482">Metalloprotease</keyword>
<accession>A0A3N4Z7K6</accession>
<feature type="transmembrane region" description="Helical" evidence="11">
    <location>
        <begin position="349"/>
        <end position="368"/>
    </location>
</feature>
<evidence type="ECO:0000259" key="12">
    <source>
        <dbReference type="Pfam" id="PF02163"/>
    </source>
</evidence>
<dbReference type="PANTHER" id="PTHR42837:SF2">
    <property type="entry name" value="MEMBRANE METALLOPROTEASE ARASP2, CHLOROPLASTIC-RELATED"/>
    <property type="match status" value="1"/>
</dbReference>
<evidence type="ECO:0000256" key="10">
    <source>
        <dbReference type="ARBA" id="ARBA00023136"/>
    </source>
</evidence>
<keyword evidence="5 11" id="KW-0812">Transmembrane</keyword>
<feature type="domain" description="Peptidase M50" evidence="12">
    <location>
        <begin position="11"/>
        <end position="387"/>
    </location>
</feature>
<dbReference type="PANTHER" id="PTHR42837">
    <property type="entry name" value="REGULATOR OF SIGMA-E PROTEASE RSEP"/>
    <property type="match status" value="1"/>
</dbReference>
<dbReference type="InterPro" id="IPR004387">
    <property type="entry name" value="Pept_M50_Zn"/>
</dbReference>
<dbReference type="InterPro" id="IPR036034">
    <property type="entry name" value="PDZ_sf"/>
</dbReference>
<evidence type="ECO:0000256" key="5">
    <source>
        <dbReference type="ARBA" id="ARBA00022692"/>
    </source>
</evidence>
<feature type="transmembrane region" description="Helical" evidence="11">
    <location>
        <begin position="129"/>
        <end position="149"/>
    </location>
</feature>
<keyword evidence="8 11" id="KW-1133">Transmembrane helix</keyword>
<proteinExistence type="inferred from homology"/>
<protein>
    <submittedName>
        <fullName evidence="13">Membrane-associated protease RseP (Regulator of RpoE activity)</fullName>
    </submittedName>
</protein>
<dbReference type="OrthoDB" id="9782003at2"/>
<dbReference type="AlphaFoldDB" id="A0A3N4Z7K6"/>
<dbReference type="Proteomes" id="UP000280726">
    <property type="component" value="Unassembled WGS sequence"/>
</dbReference>
<keyword evidence="10 11" id="KW-0472">Membrane</keyword>
<dbReference type="CDD" id="cd06163">
    <property type="entry name" value="S2P-M50_PDZ_RseP-like"/>
    <property type="match status" value="1"/>
</dbReference>
<evidence type="ECO:0000313" key="14">
    <source>
        <dbReference type="Proteomes" id="UP000280726"/>
    </source>
</evidence>
<organism evidence="13 14">
    <name type="scientific">Georgenia muralis</name>
    <dbReference type="NCBI Taxonomy" id="154117"/>
    <lineage>
        <taxon>Bacteria</taxon>
        <taxon>Bacillati</taxon>
        <taxon>Actinomycetota</taxon>
        <taxon>Actinomycetes</taxon>
        <taxon>Micrococcales</taxon>
        <taxon>Bogoriellaceae</taxon>
        <taxon>Georgenia</taxon>
    </lineage>
</organism>
<dbReference type="GO" id="GO:0016020">
    <property type="term" value="C:membrane"/>
    <property type="evidence" value="ECO:0007669"/>
    <property type="project" value="UniProtKB-SubCell"/>
</dbReference>
<evidence type="ECO:0000256" key="8">
    <source>
        <dbReference type="ARBA" id="ARBA00022989"/>
    </source>
</evidence>
<dbReference type="Pfam" id="PF02163">
    <property type="entry name" value="Peptidase_M50"/>
    <property type="match status" value="1"/>
</dbReference>
<keyword evidence="6" id="KW-0378">Hydrolase</keyword>
<evidence type="ECO:0000256" key="9">
    <source>
        <dbReference type="ARBA" id="ARBA00023049"/>
    </source>
</evidence>
<dbReference type="GO" id="GO:0006508">
    <property type="term" value="P:proteolysis"/>
    <property type="evidence" value="ECO:0007669"/>
    <property type="project" value="UniProtKB-KW"/>
</dbReference>
<evidence type="ECO:0000256" key="2">
    <source>
        <dbReference type="ARBA" id="ARBA00004141"/>
    </source>
</evidence>
<comment type="similarity">
    <text evidence="3">Belongs to the peptidase M50B family.</text>
</comment>
<keyword evidence="4 13" id="KW-0645">Protease</keyword>
<dbReference type="GO" id="GO:0004222">
    <property type="term" value="F:metalloendopeptidase activity"/>
    <property type="evidence" value="ECO:0007669"/>
    <property type="project" value="InterPro"/>
</dbReference>
<evidence type="ECO:0000313" key="13">
    <source>
        <dbReference type="EMBL" id="RPF27846.1"/>
    </source>
</evidence>
<dbReference type="InterPro" id="IPR008915">
    <property type="entry name" value="Peptidase_M50"/>
</dbReference>
<comment type="subcellular location">
    <subcellularLocation>
        <location evidence="2">Membrane</location>
        <topology evidence="2">Multi-pass membrane protein</topology>
    </subcellularLocation>
</comment>
<reference evidence="13 14" key="1">
    <citation type="submission" date="2018-11" db="EMBL/GenBank/DDBJ databases">
        <title>Sequencing the genomes of 1000 actinobacteria strains.</title>
        <authorList>
            <person name="Klenk H.-P."/>
        </authorList>
    </citation>
    <scope>NUCLEOTIDE SEQUENCE [LARGE SCALE GENOMIC DNA]</scope>
    <source>
        <strain evidence="13 14">DSM 14418</strain>
    </source>
</reference>
<comment type="caution">
    <text evidence="13">The sequence shown here is derived from an EMBL/GenBank/DDBJ whole genome shotgun (WGS) entry which is preliminary data.</text>
</comment>